<evidence type="ECO:0000313" key="3">
    <source>
        <dbReference type="EMBL" id="KAK3221977.1"/>
    </source>
</evidence>
<feature type="region of interest" description="Disordered" evidence="1">
    <location>
        <begin position="307"/>
        <end position="388"/>
    </location>
</feature>
<gene>
    <name evidence="3" type="ORF">Dsin_009002</name>
</gene>
<dbReference type="GO" id="GO:0006355">
    <property type="term" value="P:regulation of DNA-templated transcription"/>
    <property type="evidence" value="ECO:0007669"/>
    <property type="project" value="InterPro"/>
</dbReference>
<dbReference type="PANTHER" id="PTHR31286">
    <property type="entry name" value="GLYCINE-RICH CELL WALL STRUCTURAL PROTEIN 1.8-LIKE"/>
    <property type="match status" value="1"/>
</dbReference>
<feature type="domain" description="MH2" evidence="2">
    <location>
        <begin position="1"/>
        <end position="99"/>
    </location>
</feature>
<feature type="compositionally biased region" description="Polar residues" evidence="1">
    <location>
        <begin position="374"/>
        <end position="388"/>
    </location>
</feature>
<protein>
    <recommendedName>
        <fullName evidence="2">MH2 domain-containing protein</fullName>
    </recommendedName>
</protein>
<reference evidence="3" key="1">
    <citation type="journal article" date="2023" name="Plant J.">
        <title>Genome sequences and population genomics provide insights into the demographic history, inbreeding, and mutation load of two 'living fossil' tree species of Dipteronia.</title>
        <authorList>
            <person name="Feng Y."/>
            <person name="Comes H.P."/>
            <person name="Chen J."/>
            <person name="Zhu S."/>
            <person name="Lu R."/>
            <person name="Zhang X."/>
            <person name="Li P."/>
            <person name="Qiu J."/>
            <person name="Olsen K.M."/>
            <person name="Qiu Y."/>
        </authorList>
    </citation>
    <scope>NUCLEOTIDE SEQUENCE</scope>
    <source>
        <strain evidence="3">NBL</strain>
    </source>
</reference>
<dbReference type="PROSITE" id="PS51076">
    <property type="entry name" value="MH2"/>
    <property type="match status" value="1"/>
</dbReference>
<evidence type="ECO:0000259" key="2">
    <source>
        <dbReference type="PROSITE" id="PS51076"/>
    </source>
</evidence>
<dbReference type="InterPro" id="IPR040256">
    <property type="entry name" value="At4g02000-like"/>
</dbReference>
<dbReference type="InterPro" id="IPR001132">
    <property type="entry name" value="SMAD_dom_Dwarfin-type"/>
</dbReference>
<feature type="compositionally biased region" description="Polar residues" evidence="1">
    <location>
        <begin position="329"/>
        <end position="342"/>
    </location>
</feature>
<accession>A0AAE0EBP0</accession>
<dbReference type="PANTHER" id="PTHR31286:SF165">
    <property type="entry name" value="DUF4283 DOMAIN-CONTAINING PROTEIN"/>
    <property type="match status" value="1"/>
</dbReference>
<evidence type="ECO:0000313" key="4">
    <source>
        <dbReference type="Proteomes" id="UP001281410"/>
    </source>
</evidence>
<dbReference type="EMBL" id="JANJYJ010000003">
    <property type="protein sequence ID" value="KAK3221977.1"/>
    <property type="molecule type" value="Genomic_DNA"/>
</dbReference>
<keyword evidence="4" id="KW-1185">Reference proteome</keyword>
<organism evidence="3 4">
    <name type="scientific">Dipteronia sinensis</name>
    <dbReference type="NCBI Taxonomy" id="43782"/>
    <lineage>
        <taxon>Eukaryota</taxon>
        <taxon>Viridiplantae</taxon>
        <taxon>Streptophyta</taxon>
        <taxon>Embryophyta</taxon>
        <taxon>Tracheophyta</taxon>
        <taxon>Spermatophyta</taxon>
        <taxon>Magnoliopsida</taxon>
        <taxon>eudicotyledons</taxon>
        <taxon>Gunneridae</taxon>
        <taxon>Pentapetalae</taxon>
        <taxon>rosids</taxon>
        <taxon>malvids</taxon>
        <taxon>Sapindales</taxon>
        <taxon>Sapindaceae</taxon>
        <taxon>Hippocastanoideae</taxon>
        <taxon>Acereae</taxon>
        <taxon>Dipteronia</taxon>
    </lineage>
</organism>
<name>A0AAE0EBP0_9ROSI</name>
<feature type="compositionally biased region" description="Basic residues" evidence="1">
    <location>
        <begin position="358"/>
        <end position="369"/>
    </location>
</feature>
<dbReference type="Proteomes" id="UP001281410">
    <property type="component" value="Unassembled WGS sequence"/>
</dbReference>
<dbReference type="Pfam" id="PF14111">
    <property type="entry name" value="DUF4283"/>
    <property type="match status" value="1"/>
</dbReference>
<sequence length="388" mass="43531">MRLWGNRGMQEVLTNDKGFFFFKFSDDEACSNVLESSPWLFTGRMVILKNWHPRLILTKETYSKIPVWVKLFNIPHEYWNEEGLSHIASAVGKPLYADSLTESMKRISYARVCIEINATCELIDSFDLFMGDNSGPNLGESVEILVEYQWKPKICTECKSFGHSITTCPKLKPLHPPFVMDFDPKPKQEWRRVTKGVTTQIPLPCMNLEPLPLDEVISAVNSEIKPYLCPTNLPIKIQCNDLSKESIVDISNKFSALDENGFNAPFKKSVIDYSVDDSPTTASPDHSLWLSRIKNIDGVPIIGLSSPLESSSNKKKKKKKMTAKKGKDNSSQAKVKSSQSLNGVPIIGLSSPLESSSNKKKKKKKMTAKKGKDNSSQAKVESSQSLKY</sequence>
<feature type="compositionally biased region" description="Basic residues" evidence="1">
    <location>
        <begin position="313"/>
        <end position="324"/>
    </location>
</feature>
<dbReference type="InterPro" id="IPR025558">
    <property type="entry name" value="DUF4283"/>
</dbReference>
<proteinExistence type="predicted"/>
<evidence type="ECO:0000256" key="1">
    <source>
        <dbReference type="SAM" id="MobiDB-lite"/>
    </source>
</evidence>
<dbReference type="AlphaFoldDB" id="A0AAE0EBP0"/>
<comment type="caution">
    <text evidence="3">The sequence shown here is derived from an EMBL/GenBank/DDBJ whole genome shotgun (WGS) entry which is preliminary data.</text>
</comment>